<reference evidence="2 3" key="1">
    <citation type="journal article" date="2009" name="BMC Genomics">
        <title>Complete genome sequence of the sugarcane nitrogen-fixing endophyte Gluconacetobacter diazotrophicus Pal5.</title>
        <authorList>
            <person name="Bertalan M."/>
            <person name="Albano R."/>
            <person name="Padua V."/>
            <person name="Rouws L."/>
            <person name="Rojas C."/>
            <person name="Hemerly A."/>
            <person name="Teixeira K."/>
            <person name="Schwab S."/>
            <person name="Araujo J."/>
            <person name="Oliveira A."/>
            <person name="Franca L."/>
            <person name="Magalhaes V."/>
            <person name="Alqueres S."/>
            <person name="Cardoso A."/>
            <person name="Almeida W."/>
            <person name="Loureiro M.M."/>
            <person name="Nogueira E."/>
            <person name="Cidade D."/>
            <person name="Oliveira D."/>
            <person name="Simao T."/>
            <person name="Macedo J."/>
            <person name="Valadao A."/>
            <person name="Dreschsel M."/>
            <person name="Freitas F."/>
            <person name="Vidal M."/>
            <person name="Guedes H."/>
            <person name="Rodrigues E."/>
            <person name="Meneses C."/>
            <person name="Brioso P."/>
            <person name="Pozzer L."/>
            <person name="Figueiredo D."/>
            <person name="Montano H."/>
            <person name="Junior J."/>
            <person name="Filho G."/>
            <person name="Flores V."/>
            <person name="Ferreira B."/>
            <person name="Branco A."/>
            <person name="Gonzalez P."/>
            <person name="Guillobel H."/>
            <person name="Lemos M."/>
            <person name="Seibel L."/>
            <person name="Macedo J."/>
            <person name="Alves-Ferreira M."/>
            <person name="Sachetto-Martins G."/>
            <person name="Coelho A."/>
            <person name="Santos E."/>
            <person name="Amaral G."/>
            <person name="Neves A."/>
            <person name="Pacheco A.B."/>
            <person name="Carvalho D."/>
            <person name="Lery L."/>
            <person name="Bisch P."/>
            <person name="Rossle S.C."/>
            <person name="Urmenyi T."/>
            <person name="Kruger W.V."/>
            <person name="Martins O."/>
            <person name="Baldani J.I."/>
            <person name="Ferreira P.C."/>
        </authorList>
    </citation>
    <scope>NUCLEOTIDE SEQUENCE [LARGE SCALE GENOMIC DNA]</scope>
    <source>
        <strain evidence="3">ATCC 49037 / DSM 5601 / CCUG 37298 / CIP 103539 / LMG 7603 / PAl5</strain>
    </source>
</reference>
<accession>A9HAB3</accession>
<evidence type="ECO:0000313" key="2">
    <source>
        <dbReference type="EMBL" id="CAP54668.1"/>
    </source>
</evidence>
<sequence length="29" mass="3353">MRAGQSVWHQNRWPNRSKNGGLGRDVESE</sequence>
<gene>
    <name evidence="2" type="ordered locus">GDI0725</name>
</gene>
<feature type="compositionally biased region" description="Polar residues" evidence="1">
    <location>
        <begin position="7"/>
        <end position="18"/>
    </location>
</feature>
<keyword evidence="3" id="KW-1185">Reference proteome</keyword>
<evidence type="ECO:0000313" key="3">
    <source>
        <dbReference type="Proteomes" id="UP000001176"/>
    </source>
</evidence>
<organism evidence="2 3">
    <name type="scientific">Gluconacetobacter diazotrophicus (strain ATCC 49037 / DSM 5601 / CCUG 37298 / CIP 103539 / LMG 7603 / PAl5)</name>
    <dbReference type="NCBI Taxonomy" id="272568"/>
    <lineage>
        <taxon>Bacteria</taxon>
        <taxon>Pseudomonadati</taxon>
        <taxon>Pseudomonadota</taxon>
        <taxon>Alphaproteobacteria</taxon>
        <taxon>Acetobacterales</taxon>
        <taxon>Acetobacteraceae</taxon>
        <taxon>Gluconacetobacter</taxon>
    </lineage>
</organism>
<proteinExistence type="predicted"/>
<dbReference type="KEGG" id="gdi:GDI0725"/>
<dbReference type="AlphaFoldDB" id="A9HAB3"/>
<name>A9HAB3_GLUDA</name>
<dbReference type="EMBL" id="AM889285">
    <property type="protein sequence ID" value="CAP54668.1"/>
    <property type="molecule type" value="Genomic_DNA"/>
</dbReference>
<evidence type="ECO:0000256" key="1">
    <source>
        <dbReference type="SAM" id="MobiDB-lite"/>
    </source>
</evidence>
<feature type="region of interest" description="Disordered" evidence="1">
    <location>
        <begin position="1"/>
        <end position="29"/>
    </location>
</feature>
<dbReference type="Proteomes" id="UP000001176">
    <property type="component" value="Chromosome"/>
</dbReference>
<protein>
    <submittedName>
        <fullName evidence="2">Uncharacterized protein</fullName>
    </submittedName>
</protein>